<gene>
    <name evidence="3" type="ORF">SLEP1_g47498</name>
</gene>
<feature type="domain" description="PGG" evidence="2">
    <location>
        <begin position="429"/>
        <end position="540"/>
    </location>
</feature>
<evidence type="ECO:0000313" key="3">
    <source>
        <dbReference type="EMBL" id="GKV39780.1"/>
    </source>
</evidence>
<organism evidence="3 4">
    <name type="scientific">Rubroshorea leprosula</name>
    <dbReference type="NCBI Taxonomy" id="152421"/>
    <lineage>
        <taxon>Eukaryota</taxon>
        <taxon>Viridiplantae</taxon>
        <taxon>Streptophyta</taxon>
        <taxon>Embryophyta</taxon>
        <taxon>Tracheophyta</taxon>
        <taxon>Spermatophyta</taxon>
        <taxon>Magnoliopsida</taxon>
        <taxon>eudicotyledons</taxon>
        <taxon>Gunneridae</taxon>
        <taxon>Pentapetalae</taxon>
        <taxon>rosids</taxon>
        <taxon>malvids</taxon>
        <taxon>Malvales</taxon>
        <taxon>Dipterocarpaceae</taxon>
        <taxon>Rubroshorea</taxon>
    </lineage>
</organism>
<dbReference type="Gene3D" id="1.25.40.20">
    <property type="entry name" value="Ankyrin repeat-containing domain"/>
    <property type="match status" value="1"/>
</dbReference>
<dbReference type="InterPro" id="IPR036770">
    <property type="entry name" value="Ankyrin_rpt-contain_sf"/>
</dbReference>
<protein>
    <recommendedName>
        <fullName evidence="2">PGG domain-containing protein</fullName>
    </recommendedName>
</protein>
<feature type="transmembrane region" description="Helical" evidence="1">
    <location>
        <begin position="474"/>
        <end position="497"/>
    </location>
</feature>
<evidence type="ECO:0000256" key="1">
    <source>
        <dbReference type="SAM" id="Phobius"/>
    </source>
</evidence>
<dbReference type="InterPro" id="IPR026961">
    <property type="entry name" value="PGG_dom"/>
</dbReference>
<dbReference type="InterPro" id="IPR002110">
    <property type="entry name" value="Ankyrin_rpt"/>
</dbReference>
<keyword evidence="1" id="KW-1133">Transmembrane helix</keyword>
<keyword evidence="1" id="KW-0812">Transmembrane</keyword>
<dbReference type="Pfam" id="PF13962">
    <property type="entry name" value="PGG"/>
    <property type="match status" value="1"/>
</dbReference>
<feature type="transmembrane region" description="Helical" evidence="1">
    <location>
        <begin position="549"/>
        <end position="567"/>
    </location>
</feature>
<sequence length="610" mass="69262">MEAIQVQSVPSVRIAACMIVPEVLKENNYERWCIFMKHYFGARDLLDVVLSGEMPLDEDPRDWIKKNDLALHAMKISCGVEKFDKIKEMNSAQDAWNALADLHKQKNEDGGKGSETGIAILEREQAKTLLKDIRRGDSDAVKKVFETHPYSASALENGSTALHVAITTKMLGLAKELISEMSEDELETQDKSGRTVLSLAACNRFHPEILNCIVKCLVEKNKKLLEIPDSNQRIPLVLACASHHRWMTAYLYSVTPMEFLDPVYGDHGFYLLRECIRNHMFGVNVPIIENPLEADKWKTFSTKPKANPDIVWSLDPEHSRDMLMYAVAYRQKEIAAFLYHELDVWRDSAAFTIDEDHNNILHLAAKLVPSCPGILIPDPVLRLQKEAMWFKEVEGLVPQLVKDERNKDDETPLEVFRREHQGLLKEAQTWVKDTVNFAAIIGTLIVGVMFAANITVPGGNNDRDGLPIFYKRSAFQLFFGTDGASLIFASLSVLILLDIHKSSLTVEDFLNGNLNTKLATGFYLLFWSIGTMLICSFASIRLVDRQSPLAMQIIFAAIIILPFISLFRSNLKPFFKIFYFFYIRGLTASRRLREIRGLITPRAVVFKYLL</sequence>
<keyword evidence="4" id="KW-1185">Reference proteome</keyword>
<dbReference type="AlphaFoldDB" id="A0AAV5LRK4"/>
<dbReference type="SUPFAM" id="SSF48403">
    <property type="entry name" value="Ankyrin repeat"/>
    <property type="match status" value="1"/>
</dbReference>
<accession>A0AAV5LRK4</accession>
<dbReference type="SMART" id="SM00248">
    <property type="entry name" value="ANK"/>
    <property type="match status" value="3"/>
</dbReference>
<dbReference type="Pfam" id="PF14223">
    <property type="entry name" value="Retrotran_gag_2"/>
    <property type="match status" value="1"/>
</dbReference>
<evidence type="ECO:0000259" key="2">
    <source>
        <dbReference type="Pfam" id="PF13962"/>
    </source>
</evidence>
<dbReference type="EMBL" id="BPVZ01000136">
    <property type="protein sequence ID" value="GKV39780.1"/>
    <property type="molecule type" value="Genomic_DNA"/>
</dbReference>
<comment type="caution">
    <text evidence="3">The sequence shown here is derived from an EMBL/GenBank/DDBJ whole genome shotgun (WGS) entry which is preliminary data.</text>
</comment>
<evidence type="ECO:0000313" key="4">
    <source>
        <dbReference type="Proteomes" id="UP001054252"/>
    </source>
</evidence>
<reference evidence="3 4" key="1">
    <citation type="journal article" date="2021" name="Commun. Biol.">
        <title>The genome of Shorea leprosula (Dipterocarpaceae) highlights the ecological relevance of drought in aseasonal tropical rainforests.</title>
        <authorList>
            <person name="Ng K.K.S."/>
            <person name="Kobayashi M.J."/>
            <person name="Fawcett J.A."/>
            <person name="Hatakeyama M."/>
            <person name="Paape T."/>
            <person name="Ng C.H."/>
            <person name="Ang C.C."/>
            <person name="Tnah L.H."/>
            <person name="Lee C.T."/>
            <person name="Nishiyama T."/>
            <person name="Sese J."/>
            <person name="O'Brien M.J."/>
            <person name="Copetti D."/>
            <person name="Mohd Noor M.I."/>
            <person name="Ong R.C."/>
            <person name="Putra M."/>
            <person name="Sireger I.Z."/>
            <person name="Indrioko S."/>
            <person name="Kosugi Y."/>
            <person name="Izuno A."/>
            <person name="Isagi Y."/>
            <person name="Lee S.L."/>
            <person name="Shimizu K.K."/>
        </authorList>
    </citation>
    <scope>NUCLEOTIDE SEQUENCE [LARGE SCALE GENOMIC DNA]</scope>
    <source>
        <strain evidence="3">214</strain>
    </source>
</reference>
<name>A0AAV5LRK4_9ROSI</name>
<feature type="transmembrane region" description="Helical" evidence="1">
    <location>
        <begin position="518"/>
        <end position="543"/>
    </location>
</feature>
<proteinExistence type="predicted"/>
<dbReference type="PANTHER" id="PTHR24177:SF329">
    <property type="entry name" value="ANKYRIN REPEAT PROTEIN"/>
    <property type="match status" value="1"/>
</dbReference>
<feature type="transmembrane region" description="Helical" evidence="1">
    <location>
        <begin position="435"/>
        <end position="454"/>
    </location>
</feature>
<dbReference type="PANTHER" id="PTHR24177">
    <property type="entry name" value="CASKIN"/>
    <property type="match status" value="1"/>
</dbReference>
<keyword evidence="1" id="KW-0472">Membrane</keyword>
<dbReference type="GO" id="GO:0016020">
    <property type="term" value="C:membrane"/>
    <property type="evidence" value="ECO:0007669"/>
    <property type="project" value="TreeGrafter"/>
</dbReference>
<dbReference type="Proteomes" id="UP001054252">
    <property type="component" value="Unassembled WGS sequence"/>
</dbReference>